<keyword evidence="2" id="KW-1185">Reference proteome</keyword>
<dbReference type="AlphaFoldDB" id="A0A0Q9WJ33"/>
<evidence type="ECO:0000313" key="1">
    <source>
        <dbReference type="EMBL" id="KRF84697.1"/>
    </source>
</evidence>
<dbReference type="KEGG" id="dvi:26531686"/>
<dbReference type="OrthoDB" id="7840152at2759"/>
<dbReference type="Proteomes" id="UP000008792">
    <property type="component" value="Unassembled WGS sequence"/>
</dbReference>
<accession>A0A0Q9WJ33</accession>
<reference evidence="1 2" key="1">
    <citation type="journal article" date="2007" name="Nature">
        <title>Evolution of genes and genomes on the Drosophila phylogeny.</title>
        <authorList>
            <consortium name="Drosophila 12 Genomes Consortium"/>
            <person name="Clark A.G."/>
            <person name="Eisen M.B."/>
            <person name="Smith D.R."/>
            <person name="Bergman C.M."/>
            <person name="Oliver B."/>
            <person name="Markow T.A."/>
            <person name="Kaufman T.C."/>
            <person name="Kellis M."/>
            <person name="Gelbart W."/>
            <person name="Iyer V.N."/>
            <person name="Pollard D.A."/>
            <person name="Sackton T.B."/>
            <person name="Larracuente A.M."/>
            <person name="Singh N.D."/>
            <person name="Abad J.P."/>
            <person name="Abt D.N."/>
            <person name="Adryan B."/>
            <person name="Aguade M."/>
            <person name="Akashi H."/>
            <person name="Anderson W.W."/>
            <person name="Aquadro C.F."/>
            <person name="Ardell D.H."/>
            <person name="Arguello R."/>
            <person name="Artieri C.G."/>
            <person name="Barbash D.A."/>
            <person name="Barker D."/>
            <person name="Barsanti P."/>
            <person name="Batterham P."/>
            <person name="Batzoglou S."/>
            <person name="Begun D."/>
            <person name="Bhutkar A."/>
            <person name="Blanco E."/>
            <person name="Bosak S.A."/>
            <person name="Bradley R.K."/>
            <person name="Brand A.D."/>
            <person name="Brent M.R."/>
            <person name="Brooks A.N."/>
            <person name="Brown R.H."/>
            <person name="Butlin R.K."/>
            <person name="Caggese C."/>
            <person name="Calvi B.R."/>
            <person name="Bernardo de Carvalho A."/>
            <person name="Caspi A."/>
            <person name="Castrezana S."/>
            <person name="Celniker S.E."/>
            <person name="Chang J.L."/>
            <person name="Chapple C."/>
            <person name="Chatterji S."/>
            <person name="Chinwalla A."/>
            <person name="Civetta A."/>
            <person name="Clifton S.W."/>
            <person name="Comeron J.M."/>
            <person name="Costello J.C."/>
            <person name="Coyne J.A."/>
            <person name="Daub J."/>
            <person name="David R.G."/>
            <person name="Delcher A.L."/>
            <person name="Delehaunty K."/>
            <person name="Do C.B."/>
            <person name="Ebling H."/>
            <person name="Edwards K."/>
            <person name="Eickbush T."/>
            <person name="Evans J.D."/>
            <person name="Filipski A."/>
            <person name="Findeiss S."/>
            <person name="Freyhult E."/>
            <person name="Fulton L."/>
            <person name="Fulton R."/>
            <person name="Garcia A.C."/>
            <person name="Gardiner A."/>
            <person name="Garfield D.A."/>
            <person name="Garvin B.E."/>
            <person name="Gibson G."/>
            <person name="Gilbert D."/>
            <person name="Gnerre S."/>
            <person name="Godfrey J."/>
            <person name="Good R."/>
            <person name="Gotea V."/>
            <person name="Gravely B."/>
            <person name="Greenberg A.J."/>
            <person name="Griffiths-Jones S."/>
            <person name="Gross S."/>
            <person name="Guigo R."/>
            <person name="Gustafson E.A."/>
            <person name="Haerty W."/>
            <person name="Hahn M.W."/>
            <person name="Halligan D.L."/>
            <person name="Halpern A.L."/>
            <person name="Halter G.M."/>
            <person name="Han M.V."/>
            <person name="Heger A."/>
            <person name="Hillier L."/>
            <person name="Hinrichs A.S."/>
            <person name="Holmes I."/>
            <person name="Hoskins R.A."/>
            <person name="Hubisz M.J."/>
            <person name="Hultmark D."/>
            <person name="Huntley M.A."/>
            <person name="Jaffe D.B."/>
            <person name="Jagadeeshan S."/>
            <person name="Jeck W.R."/>
            <person name="Johnson J."/>
            <person name="Jones C.D."/>
            <person name="Jordan W.C."/>
            <person name="Karpen G.H."/>
            <person name="Kataoka E."/>
            <person name="Keightley P.D."/>
            <person name="Kheradpour P."/>
            <person name="Kirkness E.F."/>
            <person name="Koerich L.B."/>
            <person name="Kristiansen K."/>
            <person name="Kudrna D."/>
            <person name="Kulathinal R.J."/>
            <person name="Kumar S."/>
            <person name="Kwok R."/>
            <person name="Lander E."/>
            <person name="Langley C.H."/>
            <person name="Lapoint R."/>
            <person name="Lazzaro B.P."/>
            <person name="Lee S.J."/>
            <person name="Levesque L."/>
            <person name="Li R."/>
            <person name="Lin C.F."/>
            <person name="Lin M.F."/>
            <person name="Lindblad-Toh K."/>
            <person name="Llopart A."/>
            <person name="Long M."/>
            <person name="Low L."/>
            <person name="Lozovsky E."/>
            <person name="Lu J."/>
            <person name="Luo M."/>
            <person name="Machado C.A."/>
            <person name="Makalowski W."/>
            <person name="Marzo M."/>
            <person name="Matsuda M."/>
            <person name="Matzkin L."/>
            <person name="McAllister B."/>
            <person name="McBride C.S."/>
            <person name="McKernan B."/>
            <person name="McKernan K."/>
            <person name="Mendez-Lago M."/>
            <person name="Minx P."/>
            <person name="Mollenhauer M.U."/>
            <person name="Montooth K."/>
            <person name="Mount S.M."/>
            <person name="Mu X."/>
            <person name="Myers E."/>
            <person name="Negre B."/>
            <person name="Newfeld S."/>
            <person name="Nielsen R."/>
            <person name="Noor M.A."/>
            <person name="O'Grady P."/>
            <person name="Pachter L."/>
            <person name="Papaceit M."/>
            <person name="Parisi M.J."/>
            <person name="Parisi M."/>
            <person name="Parts L."/>
            <person name="Pedersen J.S."/>
            <person name="Pesole G."/>
            <person name="Phillippy A.M."/>
            <person name="Ponting C.P."/>
            <person name="Pop M."/>
            <person name="Porcelli D."/>
            <person name="Powell J.R."/>
            <person name="Prohaska S."/>
            <person name="Pruitt K."/>
            <person name="Puig M."/>
            <person name="Quesneville H."/>
            <person name="Ram K.R."/>
            <person name="Rand D."/>
            <person name="Rasmussen M.D."/>
            <person name="Reed L.K."/>
            <person name="Reenan R."/>
            <person name="Reily A."/>
            <person name="Remington K.A."/>
            <person name="Rieger T.T."/>
            <person name="Ritchie M.G."/>
            <person name="Robin C."/>
            <person name="Rogers Y.H."/>
            <person name="Rohde C."/>
            <person name="Rozas J."/>
            <person name="Rubenfield M.J."/>
            <person name="Ruiz A."/>
            <person name="Russo S."/>
            <person name="Salzberg S.L."/>
            <person name="Sanchez-Gracia A."/>
            <person name="Saranga D.J."/>
            <person name="Sato H."/>
            <person name="Schaeffer S.W."/>
            <person name="Schatz M.C."/>
            <person name="Schlenke T."/>
            <person name="Schwartz R."/>
            <person name="Segarra C."/>
            <person name="Singh R.S."/>
            <person name="Sirot L."/>
            <person name="Sirota M."/>
            <person name="Sisneros N.B."/>
            <person name="Smith C.D."/>
            <person name="Smith T.F."/>
            <person name="Spieth J."/>
            <person name="Stage D.E."/>
            <person name="Stark A."/>
            <person name="Stephan W."/>
            <person name="Strausberg R.L."/>
            <person name="Strempel S."/>
            <person name="Sturgill D."/>
            <person name="Sutton G."/>
            <person name="Sutton G.G."/>
            <person name="Tao W."/>
            <person name="Teichmann S."/>
            <person name="Tobari Y.N."/>
            <person name="Tomimura Y."/>
            <person name="Tsolas J.M."/>
            <person name="Valente V.L."/>
            <person name="Venter E."/>
            <person name="Venter J.C."/>
            <person name="Vicario S."/>
            <person name="Vieira F.G."/>
            <person name="Vilella A.J."/>
            <person name="Villasante A."/>
            <person name="Walenz B."/>
            <person name="Wang J."/>
            <person name="Wasserman M."/>
            <person name="Watts T."/>
            <person name="Wilson D."/>
            <person name="Wilson R.K."/>
            <person name="Wing R.A."/>
            <person name="Wolfner M.F."/>
            <person name="Wong A."/>
            <person name="Wong G.K."/>
            <person name="Wu C.I."/>
            <person name="Wu G."/>
            <person name="Yamamoto D."/>
            <person name="Yang H.P."/>
            <person name="Yang S.P."/>
            <person name="Yorke J.A."/>
            <person name="Yoshida K."/>
            <person name="Zdobnov E."/>
            <person name="Zhang P."/>
            <person name="Zhang Y."/>
            <person name="Zimin A.V."/>
            <person name="Baldwin J."/>
            <person name="Abdouelleil A."/>
            <person name="Abdulkadir J."/>
            <person name="Abebe A."/>
            <person name="Abera B."/>
            <person name="Abreu J."/>
            <person name="Acer S.C."/>
            <person name="Aftuck L."/>
            <person name="Alexander A."/>
            <person name="An P."/>
            <person name="Anderson E."/>
            <person name="Anderson S."/>
            <person name="Arachi H."/>
            <person name="Azer M."/>
            <person name="Bachantsang P."/>
            <person name="Barry A."/>
            <person name="Bayul T."/>
            <person name="Berlin A."/>
            <person name="Bessette D."/>
            <person name="Bloom T."/>
            <person name="Blye J."/>
            <person name="Boguslavskiy L."/>
            <person name="Bonnet C."/>
            <person name="Boukhgalter B."/>
            <person name="Bourzgui I."/>
            <person name="Brown A."/>
            <person name="Cahill P."/>
            <person name="Channer S."/>
            <person name="Cheshatsang Y."/>
            <person name="Chuda L."/>
            <person name="Citroen M."/>
            <person name="Collymore A."/>
            <person name="Cooke P."/>
            <person name="Costello M."/>
            <person name="D'Aco K."/>
            <person name="Daza R."/>
            <person name="De Haan G."/>
            <person name="DeGray S."/>
            <person name="DeMaso C."/>
            <person name="Dhargay N."/>
            <person name="Dooley K."/>
            <person name="Dooley E."/>
            <person name="Doricent M."/>
            <person name="Dorje P."/>
            <person name="Dorjee K."/>
            <person name="Dupes A."/>
            <person name="Elong R."/>
            <person name="Falk J."/>
            <person name="Farina A."/>
            <person name="Faro S."/>
            <person name="Ferguson D."/>
            <person name="Fisher S."/>
            <person name="Foley C.D."/>
            <person name="Franke A."/>
            <person name="Friedrich D."/>
            <person name="Gadbois L."/>
            <person name="Gearin G."/>
            <person name="Gearin C.R."/>
            <person name="Giannoukos G."/>
            <person name="Goode T."/>
            <person name="Graham J."/>
            <person name="Grandbois E."/>
            <person name="Grewal S."/>
            <person name="Gyaltsen K."/>
            <person name="Hafez N."/>
            <person name="Hagos B."/>
            <person name="Hall J."/>
            <person name="Henson C."/>
            <person name="Hollinger A."/>
            <person name="Honan T."/>
            <person name="Huard M.D."/>
            <person name="Hughes L."/>
            <person name="Hurhula B."/>
            <person name="Husby M.E."/>
            <person name="Kamat A."/>
            <person name="Kanga B."/>
            <person name="Kashin S."/>
            <person name="Khazanovich D."/>
            <person name="Kisner P."/>
            <person name="Lance K."/>
            <person name="Lara M."/>
            <person name="Lee W."/>
            <person name="Lennon N."/>
            <person name="Letendre F."/>
            <person name="LeVine R."/>
            <person name="Lipovsky A."/>
            <person name="Liu X."/>
            <person name="Liu J."/>
            <person name="Liu S."/>
            <person name="Lokyitsang T."/>
            <person name="Lokyitsang Y."/>
            <person name="Lubonja R."/>
            <person name="Lui A."/>
            <person name="MacDonald P."/>
            <person name="Magnisalis V."/>
            <person name="Maru K."/>
            <person name="Matthews C."/>
            <person name="McCusker W."/>
            <person name="McDonough S."/>
            <person name="Mehta T."/>
            <person name="Meldrim J."/>
            <person name="Meneus L."/>
            <person name="Mihai O."/>
            <person name="Mihalev A."/>
            <person name="Mihova T."/>
            <person name="Mittelman R."/>
            <person name="Mlenga V."/>
            <person name="Montmayeur A."/>
            <person name="Mulrain L."/>
            <person name="Navidi A."/>
            <person name="Naylor J."/>
            <person name="Negash T."/>
            <person name="Nguyen T."/>
            <person name="Nguyen N."/>
            <person name="Nicol R."/>
            <person name="Norbu C."/>
            <person name="Norbu N."/>
            <person name="Novod N."/>
            <person name="O'Neill B."/>
            <person name="Osman S."/>
            <person name="Markiewicz E."/>
            <person name="Oyono O.L."/>
            <person name="Patti C."/>
            <person name="Phunkhang P."/>
            <person name="Pierre F."/>
            <person name="Priest M."/>
            <person name="Raghuraman S."/>
            <person name="Rege F."/>
            <person name="Reyes R."/>
            <person name="Rise C."/>
            <person name="Rogov P."/>
            <person name="Ross K."/>
            <person name="Ryan E."/>
            <person name="Settipalli S."/>
            <person name="Shea T."/>
            <person name="Sherpa N."/>
            <person name="Shi L."/>
            <person name="Shih D."/>
            <person name="Sparrow T."/>
            <person name="Spaulding J."/>
            <person name="Stalker J."/>
            <person name="Stange-Thomann N."/>
            <person name="Stavropoulos S."/>
            <person name="Stone C."/>
            <person name="Strader C."/>
            <person name="Tesfaye S."/>
            <person name="Thomson T."/>
            <person name="Thoulutsang Y."/>
            <person name="Thoulutsang D."/>
            <person name="Topham K."/>
            <person name="Topping I."/>
            <person name="Tsamla T."/>
            <person name="Vassiliev H."/>
            <person name="Vo A."/>
            <person name="Wangchuk T."/>
            <person name="Wangdi T."/>
            <person name="Weiand M."/>
            <person name="Wilkinson J."/>
            <person name="Wilson A."/>
            <person name="Yadav S."/>
            <person name="Young G."/>
            <person name="Yu Q."/>
            <person name="Zembek L."/>
            <person name="Zhong D."/>
            <person name="Zimmer A."/>
            <person name="Zwirko Z."/>
            <person name="Jaffe D.B."/>
            <person name="Alvarez P."/>
            <person name="Brockman W."/>
            <person name="Butler J."/>
            <person name="Chin C."/>
            <person name="Gnerre S."/>
            <person name="Grabherr M."/>
            <person name="Kleber M."/>
            <person name="Mauceli E."/>
            <person name="MacCallum I."/>
        </authorList>
    </citation>
    <scope>NUCLEOTIDE SEQUENCE [LARGE SCALE GENOMIC DNA]</scope>
    <source>
        <strain evidence="2">Tucson 15010-1051.87</strain>
    </source>
</reference>
<evidence type="ECO:0000313" key="2">
    <source>
        <dbReference type="Proteomes" id="UP000008792"/>
    </source>
</evidence>
<organism evidence="1 2">
    <name type="scientific">Drosophila virilis</name>
    <name type="common">Fruit fly</name>
    <dbReference type="NCBI Taxonomy" id="7244"/>
    <lineage>
        <taxon>Eukaryota</taxon>
        <taxon>Metazoa</taxon>
        <taxon>Ecdysozoa</taxon>
        <taxon>Arthropoda</taxon>
        <taxon>Hexapoda</taxon>
        <taxon>Insecta</taxon>
        <taxon>Pterygota</taxon>
        <taxon>Neoptera</taxon>
        <taxon>Endopterygota</taxon>
        <taxon>Diptera</taxon>
        <taxon>Brachycera</taxon>
        <taxon>Muscomorpha</taxon>
        <taxon>Ephydroidea</taxon>
        <taxon>Drosophilidae</taxon>
        <taxon>Drosophila</taxon>
    </lineage>
</organism>
<sequence>MFGEAIEDSANCSGNRDRQLETKRLLFWCRRLNMMPDEVQQLSLEELQARHLLVQQAEGAHERRMEQFKRWQNLNQLRWLMYEEQRKYNEKCGQQAEGVSIWQILSLAQQELESELQMPELRGDCRRFPSPMSVMGTTREPGSNANILKPLRPIIAGLSSSEPWSPCPGNRLAELGPTEIHSKQFEAEEDLQLIEQNAKEDEIMHNENLFQRSAISRNFNQCYSINEKQTSVHSYVSNEHHKCQCNQWSGQELNPFVSTQFNVGKKMLQNENQLLQSPSSFNGNGNSNQMQNNSIDNDCGSPTIYEIFDDCLSLDNQLLEQEPTGVPSKQFPAEEELQLVEQKAKEDEIMHNEDLFERSAISGNLIQVDLINQRPSREVISVSSYRPKCQCNQWSEQELNRIVSTQSNTRGKMLRKENQLLRSSPSFYGISSLMLFDSMDGDFGSPNISDFSDDLSIRYELDDINRSVNHCERLMHMICAPYMESSTQHSQMNFLTSSQILSSGVPFLSSMKTKSESDSESEFTIDEWKNELIVHSNFRL</sequence>
<name>A0A0Q9WJ33_DROVI</name>
<gene>
    <name evidence="1" type="primary">Dvir\GJ26916</name>
    <name evidence="1" type="ORF">Dvir_GJ26916</name>
</gene>
<proteinExistence type="predicted"/>
<protein>
    <submittedName>
        <fullName evidence="1">Uncharacterized protein</fullName>
    </submittedName>
</protein>
<dbReference type="EMBL" id="CH940647">
    <property type="protein sequence ID" value="KRF84697.1"/>
    <property type="molecule type" value="Genomic_DNA"/>
</dbReference>
<dbReference type="InParanoid" id="A0A0Q9WJ33"/>